<name>A0A1V4D981_9ACTN</name>
<feature type="compositionally biased region" description="Basic and acidic residues" evidence="1">
    <location>
        <begin position="33"/>
        <end position="45"/>
    </location>
</feature>
<evidence type="ECO:0000313" key="5">
    <source>
        <dbReference type="Proteomes" id="UP000033615"/>
    </source>
</evidence>
<reference evidence="4" key="1">
    <citation type="submission" date="2016-12" db="EMBL/GenBank/DDBJ databases">
        <title>Genome sequence of Streptomyces antioxidans MUSC 164.</title>
        <authorList>
            <person name="Lee L.-H."/>
            <person name="Ser H.-L."/>
        </authorList>
    </citation>
    <scope>NUCLEOTIDE SEQUENCE [LARGE SCALE GENOMIC DNA]</scope>
    <source>
        <strain evidence="4">MUSC 164</strain>
    </source>
</reference>
<dbReference type="RefSeq" id="WP_046088831.1">
    <property type="nucleotide sequence ID" value="NZ_LAKD02000015.1"/>
</dbReference>
<dbReference type="PROSITE" id="PS51257">
    <property type="entry name" value="PROKAR_LIPOPROTEIN"/>
    <property type="match status" value="1"/>
</dbReference>
<sequence length="235" mass="24435">MSTRSTTRRSLALRATAGLTVLVAGFAVTACSDKGDSGSKTDGKADTSASAPAEQNSDSKSDGEKDATEGGADAGAKTGDCSQDSGKSSAGSGTTDKSRAVGTEKAKPCDVDILDVGVKPGNKSDRLLLKVTQRAGLVCTLQGYPSLRFDTEQESVSFEETEPQTVVTLKPGQFAYAAIIGVGDESDKPGKAATKVTVSYHHGEGSKTVNLPHAKYVHHTKVTYWQSSASDAQKW</sequence>
<feature type="region of interest" description="Disordered" evidence="1">
    <location>
        <begin position="31"/>
        <end position="104"/>
    </location>
</feature>
<evidence type="ECO:0000259" key="3">
    <source>
        <dbReference type="Pfam" id="PF14016"/>
    </source>
</evidence>
<keyword evidence="2" id="KW-0732">Signal</keyword>
<feature type="compositionally biased region" description="Basic and acidic residues" evidence="1">
    <location>
        <begin position="57"/>
        <end position="68"/>
    </location>
</feature>
<feature type="domain" description="DUF4232" evidence="3">
    <location>
        <begin position="109"/>
        <end position="226"/>
    </location>
</feature>
<evidence type="ECO:0000256" key="2">
    <source>
        <dbReference type="SAM" id="SignalP"/>
    </source>
</evidence>
<accession>A0A1V4D981</accession>
<organism evidence="4 5">
    <name type="scientific">Streptomyces antioxidans</name>
    <dbReference type="NCBI Taxonomy" id="1507734"/>
    <lineage>
        <taxon>Bacteria</taxon>
        <taxon>Bacillati</taxon>
        <taxon>Actinomycetota</taxon>
        <taxon>Actinomycetes</taxon>
        <taxon>Kitasatosporales</taxon>
        <taxon>Streptomycetaceae</taxon>
        <taxon>Streptomyces</taxon>
    </lineage>
</organism>
<dbReference type="AlphaFoldDB" id="A0A1V4D981"/>
<dbReference type="Pfam" id="PF14016">
    <property type="entry name" value="DUF4232"/>
    <property type="match status" value="1"/>
</dbReference>
<dbReference type="OrthoDB" id="3854042at2"/>
<feature type="compositionally biased region" description="Polar residues" evidence="1">
    <location>
        <begin position="47"/>
        <end position="56"/>
    </location>
</feature>
<dbReference type="Proteomes" id="UP000033615">
    <property type="component" value="Unassembled WGS sequence"/>
</dbReference>
<dbReference type="EMBL" id="LAKD02000015">
    <property type="protein sequence ID" value="OPF82073.1"/>
    <property type="molecule type" value="Genomic_DNA"/>
</dbReference>
<keyword evidence="5" id="KW-1185">Reference proteome</keyword>
<comment type="caution">
    <text evidence="4">The sequence shown here is derived from an EMBL/GenBank/DDBJ whole genome shotgun (WGS) entry which is preliminary data.</text>
</comment>
<feature type="signal peptide" evidence="2">
    <location>
        <begin position="1"/>
        <end position="30"/>
    </location>
</feature>
<evidence type="ECO:0000313" key="4">
    <source>
        <dbReference type="EMBL" id="OPF82073.1"/>
    </source>
</evidence>
<feature type="compositionally biased region" description="Polar residues" evidence="1">
    <location>
        <begin position="80"/>
        <end position="95"/>
    </location>
</feature>
<protein>
    <recommendedName>
        <fullName evidence="3">DUF4232 domain-containing protein</fullName>
    </recommendedName>
</protein>
<dbReference type="InterPro" id="IPR025326">
    <property type="entry name" value="DUF4232"/>
</dbReference>
<evidence type="ECO:0000256" key="1">
    <source>
        <dbReference type="SAM" id="MobiDB-lite"/>
    </source>
</evidence>
<gene>
    <name evidence="4" type="ORF">VT50_0208135</name>
</gene>
<proteinExistence type="predicted"/>
<feature type="chain" id="PRO_5039574715" description="DUF4232 domain-containing protein" evidence="2">
    <location>
        <begin position="31"/>
        <end position="235"/>
    </location>
</feature>